<comment type="caution">
    <text evidence="9">The sequence shown here is derived from an EMBL/GenBank/DDBJ whole genome shotgun (WGS) entry which is preliminary data.</text>
</comment>
<dbReference type="GO" id="GO:0004888">
    <property type="term" value="F:transmembrane signaling receptor activity"/>
    <property type="evidence" value="ECO:0007669"/>
    <property type="project" value="TreeGrafter"/>
</dbReference>
<evidence type="ECO:0000256" key="2">
    <source>
        <dbReference type="ARBA" id="ARBA00022500"/>
    </source>
</evidence>
<dbReference type="InterPro" id="IPR051310">
    <property type="entry name" value="MCP_chemotaxis"/>
</dbReference>
<feature type="domain" description="Methyl-accepting transducer" evidence="7">
    <location>
        <begin position="317"/>
        <end position="546"/>
    </location>
</feature>
<feature type="region of interest" description="Disordered" evidence="5">
    <location>
        <begin position="354"/>
        <end position="382"/>
    </location>
</feature>
<protein>
    <submittedName>
        <fullName evidence="9">HAMP domain-containing protein</fullName>
    </submittedName>
</protein>
<dbReference type="PROSITE" id="PS50885">
    <property type="entry name" value="HAMP"/>
    <property type="match status" value="1"/>
</dbReference>
<feature type="transmembrane region" description="Helical" evidence="6">
    <location>
        <begin position="196"/>
        <end position="218"/>
    </location>
</feature>
<dbReference type="InterPro" id="IPR003660">
    <property type="entry name" value="HAMP_dom"/>
</dbReference>
<reference evidence="9 10" key="1">
    <citation type="submission" date="2019-07" db="EMBL/GenBank/DDBJ databases">
        <title>Insights of Desulfuromonas acetexigens electromicrobiology.</title>
        <authorList>
            <person name="Katuri K."/>
            <person name="Sapireddy V."/>
            <person name="Shaw D.R."/>
            <person name="Saikaly P."/>
        </authorList>
    </citation>
    <scope>NUCLEOTIDE SEQUENCE [LARGE SCALE GENOMIC DNA]</scope>
    <source>
        <strain evidence="9 10">2873</strain>
    </source>
</reference>
<evidence type="ECO:0000259" key="8">
    <source>
        <dbReference type="PROSITE" id="PS50885"/>
    </source>
</evidence>
<dbReference type="PANTHER" id="PTHR43531">
    <property type="entry name" value="PROTEIN ICFG"/>
    <property type="match status" value="1"/>
</dbReference>
<sequence>MSLNRNSIQAKVGGFLSLVLAAVFIVSTLVGTWRSNLLLEASGKDTLTTLREGVQDQARSVFASLEAGTAGSLERGEMDVFDELIENLGKVHGVLEVGLTDPQGTIHYTSDPARKGKMTEYTGLAGTSSEVVQQEEGDALLVMRPQIMEAKCLECHDDAKVGSVSGILYVRFTLEKLRQGEQRVAAALSEARQDSLLTGVVTGVGGLLAATLGVILLLGRMVRQPLERLVHIMTELGKGHLGQRLHLHQKDEIGQIAASIDDFSETLEKEIVGSLTKLAAGDLSFEVHPHDQQDVIRNALKKMGQDLNGVMSQIQVLGDQINSGSFQVSDASQSLSQGATESAASLEEITSTMHEMGSQTSRNAENAGQASKLAEQARQSAAGGNAHMMEMIEAMAEINASSQNISKIIKTIDEIAFQTNLLALNAAVEAARAGQHGKGFAVVAEEVRNLAARSAKAARETADLIEGSVTKVTSGSQIADKTAEALGEIVGGIGKVTDLVAEIAASSNEQAQGISEINIGLGQIDQVTQQNTANAEESAAAAQELASHAAHMQEMLRRFKIKGDAGRSSSSGRSPSLVLGYDE</sequence>
<dbReference type="OrthoDB" id="5410204at2"/>
<feature type="compositionally biased region" description="Polar residues" evidence="5">
    <location>
        <begin position="354"/>
        <end position="369"/>
    </location>
</feature>
<keyword evidence="6" id="KW-0472">Membrane</keyword>
<comment type="similarity">
    <text evidence="3">Belongs to the methyl-accepting chemotaxis (MCP) protein family.</text>
</comment>
<comment type="subcellular location">
    <subcellularLocation>
        <location evidence="1">Membrane</location>
    </subcellularLocation>
</comment>
<dbReference type="AlphaFoldDB" id="A0A550JEX0"/>
<keyword evidence="4" id="KW-0807">Transducer</keyword>
<dbReference type="GO" id="GO:0007165">
    <property type="term" value="P:signal transduction"/>
    <property type="evidence" value="ECO:0007669"/>
    <property type="project" value="UniProtKB-KW"/>
</dbReference>
<dbReference type="PANTHER" id="PTHR43531:SF11">
    <property type="entry name" value="METHYL-ACCEPTING CHEMOTAXIS PROTEIN 3"/>
    <property type="match status" value="1"/>
</dbReference>
<dbReference type="Gene3D" id="1.10.287.950">
    <property type="entry name" value="Methyl-accepting chemotaxis protein"/>
    <property type="match status" value="1"/>
</dbReference>
<proteinExistence type="inferred from homology"/>
<evidence type="ECO:0000256" key="6">
    <source>
        <dbReference type="SAM" id="Phobius"/>
    </source>
</evidence>
<feature type="transmembrane region" description="Helical" evidence="6">
    <location>
        <begin position="12"/>
        <end position="33"/>
    </location>
</feature>
<dbReference type="SMART" id="SM00283">
    <property type="entry name" value="MA"/>
    <property type="match status" value="1"/>
</dbReference>
<dbReference type="SMART" id="SM00304">
    <property type="entry name" value="HAMP"/>
    <property type="match status" value="1"/>
</dbReference>
<dbReference type="CDD" id="cd11386">
    <property type="entry name" value="MCP_signal"/>
    <property type="match status" value="1"/>
</dbReference>
<dbReference type="EMBL" id="VJVV01000005">
    <property type="protein sequence ID" value="TRO81777.1"/>
    <property type="molecule type" value="Genomic_DNA"/>
</dbReference>
<evidence type="ECO:0000256" key="1">
    <source>
        <dbReference type="ARBA" id="ARBA00004370"/>
    </source>
</evidence>
<dbReference type="Gene3D" id="3.30.450.290">
    <property type="match status" value="1"/>
</dbReference>
<evidence type="ECO:0000256" key="4">
    <source>
        <dbReference type="PROSITE-ProRule" id="PRU00284"/>
    </source>
</evidence>
<feature type="region of interest" description="Disordered" evidence="5">
    <location>
        <begin position="562"/>
        <end position="583"/>
    </location>
</feature>
<dbReference type="GO" id="GO:0006935">
    <property type="term" value="P:chemotaxis"/>
    <property type="evidence" value="ECO:0007669"/>
    <property type="project" value="UniProtKB-KW"/>
</dbReference>
<organism evidence="9 10">
    <name type="scientific">Trichloromonas acetexigens</name>
    <dbReference type="NCBI Taxonomy" id="38815"/>
    <lineage>
        <taxon>Bacteria</taxon>
        <taxon>Pseudomonadati</taxon>
        <taxon>Thermodesulfobacteriota</taxon>
        <taxon>Desulfuromonadia</taxon>
        <taxon>Desulfuromonadales</taxon>
        <taxon>Trichloromonadaceae</taxon>
        <taxon>Trichloromonas</taxon>
    </lineage>
</organism>
<keyword evidence="6" id="KW-1133">Transmembrane helix</keyword>
<dbReference type="CDD" id="cd06225">
    <property type="entry name" value="HAMP"/>
    <property type="match status" value="1"/>
</dbReference>
<evidence type="ECO:0000259" key="7">
    <source>
        <dbReference type="PROSITE" id="PS50111"/>
    </source>
</evidence>
<keyword evidence="2" id="KW-0145">Chemotaxis</keyword>
<dbReference type="InterPro" id="IPR004089">
    <property type="entry name" value="MCPsignal_dom"/>
</dbReference>
<evidence type="ECO:0000256" key="5">
    <source>
        <dbReference type="SAM" id="MobiDB-lite"/>
    </source>
</evidence>
<dbReference type="PROSITE" id="PS50111">
    <property type="entry name" value="CHEMOTAXIS_TRANSDUC_2"/>
    <property type="match status" value="1"/>
</dbReference>
<dbReference type="Pfam" id="PF00015">
    <property type="entry name" value="MCPsignal"/>
    <property type="match status" value="1"/>
</dbReference>
<evidence type="ECO:0000313" key="9">
    <source>
        <dbReference type="EMBL" id="TRO81777.1"/>
    </source>
</evidence>
<dbReference type="SUPFAM" id="SSF58104">
    <property type="entry name" value="Methyl-accepting chemotaxis protein (MCP) signaling domain"/>
    <property type="match status" value="1"/>
</dbReference>
<evidence type="ECO:0000256" key="3">
    <source>
        <dbReference type="ARBA" id="ARBA00029447"/>
    </source>
</evidence>
<dbReference type="RefSeq" id="WP_092057605.1">
    <property type="nucleotide sequence ID" value="NZ_FOJJ01000037.1"/>
</dbReference>
<dbReference type="GO" id="GO:0005886">
    <property type="term" value="C:plasma membrane"/>
    <property type="evidence" value="ECO:0007669"/>
    <property type="project" value="TreeGrafter"/>
</dbReference>
<gene>
    <name evidence="9" type="ORF">FL622_08205</name>
</gene>
<dbReference type="Proteomes" id="UP000317155">
    <property type="component" value="Unassembled WGS sequence"/>
</dbReference>
<keyword evidence="6" id="KW-0812">Transmembrane</keyword>
<evidence type="ECO:0000313" key="10">
    <source>
        <dbReference type="Proteomes" id="UP000317155"/>
    </source>
</evidence>
<dbReference type="Gene3D" id="6.10.340.10">
    <property type="match status" value="1"/>
</dbReference>
<dbReference type="FunFam" id="1.10.287.950:FF:000001">
    <property type="entry name" value="Methyl-accepting chemotaxis sensory transducer"/>
    <property type="match status" value="1"/>
</dbReference>
<name>A0A550JEX0_9BACT</name>
<dbReference type="Pfam" id="PF00672">
    <property type="entry name" value="HAMP"/>
    <property type="match status" value="1"/>
</dbReference>
<accession>A0A550JEX0</accession>
<feature type="compositionally biased region" description="Low complexity" evidence="5">
    <location>
        <begin position="566"/>
        <end position="576"/>
    </location>
</feature>
<keyword evidence="10" id="KW-1185">Reference proteome</keyword>
<feature type="domain" description="HAMP" evidence="8">
    <location>
        <begin position="220"/>
        <end position="272"/>
    </location>
</feature>